<evidence type="ECO:0000313" key="2">
    <source>
        <dbReference type="Proteomes" id="UP001458880"/>
    </source>
</evidence>
<name>A0AAW1IC57_POPJA</name>
<protein>
    <submittedName>
        <fullName evidence="1">Baculovirus F protein</fullName>
    </submittedName>
</protein>
<dbReference type="Pfam" id="PF12259">
    <property type="entry name" value="Baculo_F"/>
    <property type="match status" value="1"/>
</dbReference>
<reference evidence="1 2" key="1">
    <citation type="journal article" date="2024" name="BMC Genomics">
        <title>De novo assembly and annotation of Popillia japonica's genome with initial clues to its potential as an invasive pest.</title>
        <authorList>
            <person name="Cucini C."/>
            <person name="Boschi S."/>
            <person name="Funari R."/>
            <person name="Cardaioli E."/>
            <person name="Iannotti N."/>
            <person name="Marturano G."/>
            <person name="Paoli F."/>
            <person name="Bruttini M."/>
            <person name="Carapelli A."/>
            <person name="Frati F."/>
            <person name="Nardi F."/>
        </authorList>
    </citation>
    <scope>NUCLEOTIDE SEQUENCE [LARGE SCALE GENOMIC DNA]</scope>
    <source>
        <strain evidence="1">DMR45628</strain>
    </source>
</reference>
<dbReference type="InterPro" id="IPR022048">
    <property type="entry name" value="Envelope_fusion-like"/>
</dbReference>
<evidence type="ECO:0000313" key="1">
    <source>
        <dbReference type="EMBL" id="KAK9686977.1"/>
    </source>
</evidence>
<keyword evidence="2" id="KW-1185">Reference proteome</keyword>
<dbReference type="EMBL" id="JASPKY010000670">
    <property type="protein sequence ID" value="KAK9686977.1"/>
    <property type="molecule type" value="Genomic_DNA"/>
</dbReference>
<proteinExistence type="predicted"/>
<comment type="caution">
    <text evidence="1">The sequence shown here is derived from an EMBL/GenBank/DDBJ whole genome shotgun (WGS) entry which is preliminary data.</text>
</comment>
<organism evidence="1 2">
    <name type="scientific">Popillia japonica</name>
    <name type="common">Japanese beetle</name>
    <dbReference type="NCBI Taxonomy" id="7064"/>
    <lineage>
        <taxon>Eukaryota</taxon>
        <taxon>Metazoa</taxon>
        <taxon>Ecdysozoa</taxon>
        <taxon>Arthropoda</taxon>
        <taxon>Hexapoda</taxon>
        <taxon>Insecta</taxon>
        <taxon>Pterygota</taxon>
        <taxon>Neoptera</taxon>
        <taxon>Endopterygota</taxon>
        <taxon>Coleoptera</taxon>
        <taxon>Polyphaga</taxon>
        <taxon>Scarabaeiformia</taxon>
        <taxon>Scarabaeidae</taxon>
        <taxon>Rutelinae</taxon>
        <taxon>Popillia</taxon>
    </lineage>
</organism>
<dbReference type="AlphaFoldDB" id="A0AAW1IC57"/>
<accession>A0AAW1IC57</accession>
<gene>
    <name evidence="1" type="ORF">QE152_g36797</name>
</gene>
<dbReference type="Proteomes" id="UP001458880">
    <property type="component" value="Unassembled WGS sequence"/>
</dbReference>
<sequence length="371" mass="42887">MNTPESHSHATFHCKQTLDIIKHQIDNINVKSEILRYLLGLDTQIRKKRGLINGLSYALNWLTGTPDADDAEYYTESIRSLLNDNKQTQTLLKSQIQIISSTIRNFNHSASSLKRNEEQLNRNVGLINKLSKDVSKDIDKLKVESLINHHITTLSTLVNEVNNEYDTYIESINLGTHGILSPQVITPKILYDELINYKGEHELPMSIEYKNIHLLFKLLEVQIIYNNDILIYALKLPLVDKTAFNLYHLIPLPIQHKNHSIFSYIEPKSQYLLLSKVKISFTLLRDLTNCIEYLDKQYICKNVHTNKRTEIPTCEVQLLSPHIDSIPNDCQTKNIKAVIETWKYIGTNQWIYVLQKPTTLTQSTIINHETL</sequence>